<dbReference type="Proteomes" id="UP000078428">
    <property type="component" value="Unassembled WGS sequence"/>
</dbReference>
<reference evidence="2 3" key="1">
    <citation type="submission" date="2016-04" db="EMBL/GenBank/DDBJ databases">
        <title>Draft genome sequence of freshwater magnetotactic bacteria Magnetospirillum marisnigri SP-1 and Magnetospirillum moscoviense BB-1.</title>
        <authorList>
            <person name="Koziaeva V."/>
            <person name="Dziuba M.V."/>
            <person name="Ivanov T.M."/>
            <person name="Kuznetsov B."/>
            <person name="Grouzdev D.S."/>
        </authorList>
    </citation>
    <scope>NUCLEOTIDE SEQUENCE [LARGE SCALE GENOMIC DNA]</scope>
    <source>
        <strain evidence="2 3">SP-1</strain>
    </source>
</reference>
<gene>
    <name evidence="2" type="ORF">A6A04_00800</name>
</gene>
<accession>A0A178MU28</accession>
<feature type="region of interest" description="Disordered" evidence="1">
    <location>
        <begin position="60"/>
        <end position="82"/>
    </location>
</feature>
<feature type="compositionally biased region" description="Low complexity" evidence="1">
    <location>
        <begin position="111"/>
        <end position="126"/>
    </location>
</feature>
<evidence type="ECO:0000313" key="2">
    <source>
        <dbReference type="EMBL" id="OAN52264.1"/>
    </source>
</evidence>
<comment type="caution">
    <text evidence="2">The sequence shown here is derived from an EMBL/GenBank/DDBJ whole genome shotgun (WGS) entry which is preliminary data.</text>
</comment>
<name>A0A178MU28_9PROT</name>
<evidence type="ECO:0000313" key="3">
    <source>
        <dbReference type="Proteomes" id="UP000078428"/>
    </source>
</evidence>
<proteinExistence type="predicted"/>
<dbReference type="EMBL" id="LWQT01000044">
    <property type="protein sequence ID" value="OAN52264.1"/>
    <property type="molecule type" value="Genomic_DNA"/>
</dbReference>
<protein>
    <submittedName>
        <fullName evidence="2">Uncharacterized protein</fullName>
    </submittedName>
</protein>
<keyword evidence="3" id="KW-1185">Reference proteome</keyword>
<feature type="region of interest" description="Disordered" evidence="1">
    <location>
        <begin position="102"/>
        <end position="126"/>
    </location>
</feature>
<dbReference type="AlphaFoldDB" id="A0A178MU28"/>
<organism evidence="2 3">
    <name type="scientific">Paramagnetospirillum marisnigri</name>
    <dbReference type="NCBI Taxonomy" id="1285242"/>
    <lineage>
        <taxon>Bacteria</taxon>
        <taxon>Pseudomonadati</taxon>
        <taxon>Pseudomonadota</taxon>
        <taxon>Alphaproteobacteria</taxon>
        <taxon>Rhodospirillales</taxon>
        <taxon>Magnetospirillaceae</taxon>
        <taxon>Paramagnetospirillum</taxon>
    </lineage>
</organism>
<feature type="compositionally biased region" description="Low complexity" evidence="1">
    <location>
        <begin position="66"/>
        <end position="82"/>
    </location>
</feature>
<evidence type="ECO:0000256" key="1">
    <source>
        <dbReference type="SAM" id="MobiDB-lite"/>
    </source>
</evidence>
<sequence length="126" mass="12764">MQQHEEEVKKENPSPAEAIAFTTPVIKVDNNTGLALLVVRDGSTGEELDQYPSKKVVEEYQRVQGSTPAPTPATDSSAPADGGAALAAGAVVPPVAVAAPPVSPATGDARTTTTVSTSSGVKPVTN</sequence>